<proteinExistence type="predicted"/>
<reference evidence="3" key="1">
    <citation type="submission" date="2021-03" db="EMBL/GenBank/DDBJ databases">
        <authorList>
            <person name="Bekaert M."/>
        </authorList>
    </citation>
    <scope>NUCLEOTIDE SEQUENCE</scope>
</reference>
<dbReference type="InterPro" id="IPR036056">
    <property type="entry name" value="Fibrinogen-like_C"/>
</dbReference>
<dbReference type="PROSITE" id="PS51406">
    <property type="entry name" value="FIBRINOGEN_C_2"/>
    <property type="match status" value="1"/>
</dbReference>
<accession>A0A8S3R9Q2</accession>
<dbReference type="CDD" id="cd00087">
    <property type="entry name" value="FReD"/>
    <property type="match status" value="1"/>
</dbReference>
<sequence length="390" mass="44679">MSSIFQLYITKHMFSGGGKKNKDSKRKLTIEEQHQSKKFKASLPENCLLKPALISSAIHCSTQISCLYPKGVCSVCGKILYPDDLSWIKKEEMKFLTVSTTTTSLQTLEKEAKISVCKQCYNLTKSSSTAFNFFNNFSVIPQSNMKTVENFFLVICGMCVTSVNAQLKRNNDFYKNRPRDCTDIDIKQKNGVYKIYPKGSADGFNVYCDMSTESVNGGWTVFQRRYDSWVDFYRGWKDYKRGFGNVNYGHWLGNDRLHILTSQGKYELLITMTDFSQKTRYALYDKFKIGDEKSKYRLHIGTYSGNAGDSLTDHQGRKFSTKDQDNDVYSGNCAAMFKGAWWYNACRASNLNGLYLSGKHSSYANGMNWSSWKGHKYSLRSTAMMIRRLK</sequence>
<organism evidence="3 4">
    <name type="scientific">Mytilus edulis</name>
    <name type="common">Blue mussel</name>
    <dbReference type="NCBI Taxonomy" id="6550"/>
    <lineage>
        <taxon>Eukaryota</taxon>
        <taxon>Metazoa</taxon>
        <taxon>Spiralia</taxon>
        <taxon>Lophotrochozoa</taxon>
        <taxon>Mollusca</taxon>
        <taxon>Bivalvia</taxon>
        <taxon>Autobranchia</taxon>
        <taxon>Pteriomorphia</taxon>
        <taxon>Mytilida</taxon>
        <taxon>Mytiloidea</taxon>
        <taxon>Mytilidae</taxon>
        <taxon>Mytilinae</taxon>
        <taxon>Mytilus</taxon>
    </lineage>
</organism>
<keyword evidence="4" id="KW-1185">Reference proteome</keyword>
<dbReference type="InterPro" id="IPR014716">
    <property type="entry name" value="Fibrinogen_a/b/g_C_1"/>
</dbReference>
<dbReference type="InterPro" id="IPR002181">
    <property type="entry name" value="Fibrinogen_a/b/g_C_dom"/>
</dbReference>
<dbReference type="Gene3D" id="3.90.215.10">
    <property type="entry name" value="Gamma Fibrinogen, chain A, domain 1"/>
    <property type="match status" value="1"/>
</dbReference>
<dbReference type="OrthoDB" id="7735550at2759"/>
<evidence type="ECO:0000313" key="4">
    <source>
        <dbReference type="Proteomes" id="UP000683360"/>
    </source>
</evidence>
<comment type="caution">
    <text evidence="3">The sequence shown here is derived from an EMBL/GenBank/DDBJ whole genome shotgun (WGS) entry which is preliminary data.</text>
</comment>
<dbReference type="InterPro" id="IPR050373">
    <property type="entry name" value="Fibrinogen_C-term_domain"/>
</dbReference>
<dbReference type="PANTHER" id="PTHR19143:SF458">
    <property type="entry name" value="FIBRINOGEN C-TERMINAL DOMAIN-CONTAINING PROTEIN-RELATED"/>
    <property type="match status" value="1"/>
</dbReference>
<dbReference type="NCBIfam" id="NF040941">
    <property type="entry name" value="GGGWT_bact"/>
    <property type="match status" value="1"/>
</dbReference>
<dbReference type="GO" id="GO:0005615">
    <property type="term" value="C:extracellular space"/>
    <property type="evidence" value="ECO:0007669"/>
    <property type="project" value="TreeGrafter"/>
</dbReference>
<name>A0A8S3R9Q2_MYTED</name>
<dbReference type="PANTHER" id="PTHR19143">
    <property type="entry name" value="FIBRINOGEN/TENASCIN/ANGIOPOEITIN"/>
    <property type="match status" value="1"/>
</dbReference>
<dbReference type="InterPro" id="IPR020837">
    <property type="entry name" value="Fibrinogen_CS"/>
</dbReference>
<dbReference type="EMBL" id="CAJPWZ010000927">
    <property type="protein sequence ID" value="CAG2203679.1"/>
    <property type="molecule type" value="Genomic_DNA"/>
</dbReference>
<dbReference type="PROSITE" id="PS00514">
    <property type="entry name" value="FIBRINOGEN_C_1"/>
    <property type="match status" value="1"/>
</dbReference>
<feature type="domain" description="Fibrinogen C-terminal" evidence="2">
    <location>
        <begin position="172"/>
        <end position="390"/>
    </location>
</feature>
<dbReference type="Proteomes" id="UP000683360">
    <property type="component" value="Unassembled WGS sequence"/>
</dbReference>
<dbReference type="FunFam" id="3.90.215.10:FF:000001">
    <property type="entry name" value="Tenascin isoform 1"/>
    <property type="match status" value="1"/>
</dbReference>
<dbReference type="SUPFAM" id="SSF56496">
    <property type="entry name" value="Fibrinogen C-terminal domain-like"/>
    <property type="match status" value="1"/>
</dbReference>
<evidence type="ECO:0000313" key="3">
    <source>
        <dbReference type="EMBL" id="CAG2203679.1"/>
    </source>
</evidence>
<dbReference type="AlphaFoldDB" id="A0A8S3R9Q2"/>
<evidence type="ECO:0000256" key="1">
    <source>
        <dbReference type="ARBA" id="ARBA00023157"/>
    </source>
</evidence>
<dbReference type="SMART" id="SM00186">
    <property type="entry name" value="FBG"/>
    <property type="match status" value="1"/>
</dbReference>
<dbReference type="Pfam" id="PF00147">
    <property type="entry name" value="Fibrinogen_C"/>
    <property type="match status" value="1"/>
</dbReference>
<keyword evidence="1" id="KW-1015">Disulfide bond</keyword>
<protein>
    <recommendedName>
        <fullName evidence="2">Fibrinogen C-terminal domain-containing protein</fullName>
    </recommendedName>
</protein>
<gene>
    <name evidence="3" type="ORF">MEDL_18174</name>
</gene>
<evidence type="ECO:0000259" key="2">
    <source>
        <dbReference type="PROSITE" id="PS51406"/>
    </source>
</evidence>